<organism evidence="2 3">
    <name type="scientific">Stylophora pistillata</name>
    <name type="common">Smooth cauliflower coral</name>
    <dbReference type="NCBI Taxonomy" id="50429"/>
    <lineage>
        <taxon>Eukaryota</taxon>
        <taxon>Metazoa</taxon>
        <taxon>Cnidaria</taxon>
        <taxon>Anthozoa</taxon>
        <taxon>Hexacorallia</taxon>
        <taxon>Scleractinia</taxon>
        <taxon>Astrocoeniina</taxon>
        <taxon>Pocilloporidae</taxon>
        <taxon>Stylophora</taxon>
    </lineage>
</organism>
<dbReference type="AlphaFoldDB" id="A0A2B4REY8"/>
<reference evidence="3" key="1">
    <citation type="journal article" date="2017" name="bioRxiv">
        <title>Comparative analysis of the genomes of Stylophora pistillata and Acropora digitifera provides evidence for extensive differences between species of corals.</title>
        <authorList>
            <person name="Voolstra C.R."/>
            <person name="Li Y."/>
            <person name="Liew Y.J."/>
            <person name="Baumgarten S."/>
            <person name="Zoccola D."/>
            <person name="Flot J.-F."/>
            <person name="Tambutte S."/>
            <person name="Allemand D."/>
            <person name="Aranda M."/>
        </authorList>
    </citation>
    <scope>NUCLEOTIDE SEQUENCE [LARGE SCALE GENOMIC DNA]</scope>
</reference>
<proteinExistence type="predicted"/>
<name>A0A2B4REY8_STYPI</name>
<feature type="region of interest" description="Disordered" evidence="1">
    <location>
        <begin position="1"/>
        <end position="22"/>
    </location>
</feature>
<evidence type="ECO:0000256" key="1">
    <source>
        <dbReference type="SAM" id="MobiDB-lite"/>
    </source>
</evidence>
<evidence type="ECO:0000313" key="2">
    <source>
        <dbReference type="EMBL" id="PFX14948.1"/>
    </source>
</evidence>
<gene>
    <name evidence="2" type="ORF">AWC38_SpisGene20861</name>
</gene>
<dbReference type="Proteomes" id="UP000225706">
    <property type="component" value="Unassembled WGS sequence"/>
</dbReference>
<keyword evidence="3" id="KW-1185">Reference proteome</keyword>
<dbReference type="EMBL" id="LSMT01000707">
    <property type="protein sequence ID" value="PFX14948.1"/>
    <property type="molecule type" value="Genomic_DNA"/>
</dbReference>
<sequence>MAAINLATVTSTPTTTPPRPKANAFTADWTLGCRSETDSQSSGDDEAAESTSKLAMSAFTDAMEKLNPVATSGGCYHNSSLITAVRVVANGVGVEVYSFHNPETQSGKDICDRILFPTKSSIRAYCNERHDVLIAVDMRDALTQQSVEGTTAAQWCFFTEVRINHCGLAKRMAAINLATVTSTPTTTPPRPKANAFTADWTLGCRSETDSQSSGDDEAAESTSKLAMSAFTDAMEKLNPVATSGGCYHNSSLITAVRVVANGVGVEVYSFHNPETQSGKDICDRILFPTKSSIRAYCNERYDVLIAVDMRDALTQQSVEGTTAAVSIVDE</sequence>
<dbReference type="PANTHER" id="PTHR33845:SF1">
    <property type="entry name" value="C2H2-TYPE DOMAIN-CONTAINING PROTEIN"/>
    <property type="match status" value="1"/>
</dbReference>
<comment type="caution">
    <text evidence="2">The sequence shown here is derived from an EMBL/GenBank/DDBJ whole genome shotgun (WGS) entry which is preliminary data.</text>
</comment>
<evidence type="ECO:0000313" key="3">
    <source>
        <dbReference type="Proteomes" id="UP000225706"/>
    </source>
</evidence>
<protein>
    <submittedName>
        <fullName evidence="2">Uncharacterized protein</fullName>
    </submittedName>
</protein>
<dbReference type="PANTHER" id="PTHR33845">
    <property type="entry name" value="C2H2-TYPE DOMAIN-CONTAINING PROTEIN"/>
    <property type="match status" value="1"/>
</dbReference>
<accession>A0A2B4REY8</accession>